<dbReference type="HOGENOM" id="CLU_044590_3_1_4"/>
<dbReference type="EMBL" id="CP002879">
    <property type="protein sequence ID" value="AEI81812.1"/>
    <property type="molecule type" value="Genomic_DNA"/>
</dbReference>
<comment type="similarity">
    <text evidence="1">Belongs to the metallo-dependent hydrolases superfamily.</text>
</comment>
<dbReference type="SUPFAM" id="SSF51556">
    <property type="entry name" value="Metallo-dependent hydrolases"/>
    <property type="match status" value="1"/>
</dbReference>
<proteinExistence type="inferred from homology"/>
<dbReference type="AlphaFoldDB" id="F8GWU2"/>
<dbReference type="InterPro" id="IPR052350">
    <property type="entry name" value="Metallo-dep_Lactonases"/>
</dbReference>
<keyword evidence="3" id="KW-0378">Hydrolase</keyword>
<accession>F8GWU2</accession>
<dbReference type="PANTHER" id="PTHR43569">
    <property type="entry name" value="AMIDOHYDROLASE"/>
    <property type="match status" value="1"/>
</dbReference>
<evidence type="ECO:0000256" key="1">
    <source>
        <dbReference type="ARBA" id="ARBA00038310"/>
    </source>
</evidence>
<evidence type="ECO:0000313" key="3">
    <source>
        <dbReference type="EMBL" id="AEI81812.1"/>
    </source>
</evidence>
<dbReference type="Gene3D" id="3.20.20.140">
    <property type="entry name" value="Metal-dependent hydrolases"/>
    <property type="match status" value="1"/>
</dbReference>
<protein>
    <submittedName>
        <fullName evidence="3">Amidohydrolase 2</fullName>
    </submittedName>
</protein>
<dbReference type="Proteomes" id="UP000006798">
    <property type="component" value="Plasmid pBB1"/>
</dbReference>
<dbReference type="PANTHER" id="PTHR43569:SF1">
    <property type="entry name" value="BLL3371 PROTEIN"/>
    <property type="match status" value="1"/>
</dbReference>
<dbReference type="GO" id="GO:0016787">
    <property type="term" value="F:hydrolase activity"/>
    <property type="evidence" value="ECO:0007669"/>
    <property type="project" value="UniProtKB-KW"/>
</dbReference>
<reference evidence="3 4" key="1">
    <citation type="journal article" date="2011" name="J. Bacteriol.">
        <title>Complete genome sequence of the type strain Cupriavidus necator N-1.</title>
        <authorList>
            <person name="Poehlein A."/>
            <person name="Kusian B."/>
            <person name="Friedrich B."/>
            <person name="Daniel R."/>
            <person name="Bowien B."/>
        </authorList>
    </citation>
    <scope>NUCLEOTIDE SEQUENCE [LARGE SCALE GENOMIC DNA]</scope>
    <source>
        <strain evidence="4">ATCC 43291 / DSM 13513 / CCUG 52238 / LMG 8453 / N-1</strain>
        <plasmid evidence="3 4">pBB1</plasmid>
    </source>
</reference>
<evidence type="ECO:0000313" key="4">
    <source>
        <dbReference type="Proteomes" id="UP000006798"/>
    </source>
</evidence>
<dbReference type="InterPro" id="IPR006680">
    <property type="entry name" value="Amidohydro-rel"/>
</dbReference>
<organism evidence="3 4">
    <name type="scientific">Cupriavidus necator (strain ATCC 43291 / DSM 13513 / CCUG 52238 / LMG 8453 / N-1)</name>
    <name type="common">Ralstonia eutropha</name>
    <dbReference type="NCBI Taxonomy" id="1042878"/>
    <lineage>
        <taxon>Bacteria</taxon>
        <taxon>Pseudomonadati</taxon>
        <taxon>Pseudomonadota</taxon>
        <taxon>Betaproteobacteria</taxon>
        <taxon>Burkholderiales</taxon>
        <taxon>Burkholderiaceae</taxon>
        <taxon>Cupriavidus</taxon>
    </lineage>
</organism>
<name>F8GWU2_CUPNN</name>
<gene>
    <name evidence="3" type="ordered locus">CNE_BB1p03880</name>
</gene>
<keyword evidence="3" id="KW-0614">Plasmid</keyword>
<dbReference type="InterPro" id="IPR032466">
    <property type="entry name" value="Metal_Hydrolase"/>
</dbReference>
<dbReference type="Pfam" id="PF04909">
    <property type="entry name" value="Amidohydro_2"/>
    <property type="match status" value="1"/>
</dbReference>
<dbReference type="KEGG" id="cnc:CNE_BB1p03880"/>
<feature type="domain" description="Amidohydrolase-related" evidence="2">
    <location>
        <begin position="71"/>
        <end position="385"/>
    </location>
</feature>
<evidence type="ECO:0000259" key="2">
    <source>
        <dbReference type="Pfam" id="PF04909"/>
    </source>
</evidence>
<geneLocation type="plasmid" evidence="3 4">
    <name>pBB1</name>
</geneLocation>
<sequence length="388" mass="42777">MLCAGNQTWSKNGSAAVWASTPNSALQTCSLILAATTAACTTCRHKETDVTSKHWNNVEAEVALDPDLPIVDPHHHIWGKGWTHPLFEPYDADELIADTADSGHNVIATVLVDSHAQHYTDGPEAMRPVGETVYAERVVQESERRGGKAAGVCAAIMPHANLCLGASVGEVLDAHAEASRRFRGIRHMLAYDAELPPIYGASEAEISKRPEFRKGFAELARRDLNFEAWALQPQLGEVLDLAHAFPQVTIVLNHLGGPLGIGRFAERRTEGFKAWKEAMAQLATCSNIVVKLGGIYVTQTDPTKIQWPARPLTSEEFADLHRQYVLTAIDLFTPSRCMFESNFPVDMLYTSYNALWNGYKRIASGFSPSERSDMFAAVAKRVYKLQQT</sequence>